<evidence type="ECO:0000256" key="2">
    <source>
        <dbReference type="SAM" id="MobiDB-lite"/>
    </source>
</evidence>
<comment type="caution">
    <text evidence="5">The sequence shown here is derived from an EMBL/GenBank/DDBJ whole genome shotgun (WGS) entry which is preliminary data.</text>
</comment>
<keyword evidence="6" id="KW-1185">Reference proteome</keyword>
<dbReference type="Gene3D" id="2.40.10.10">
    <property type="entry name" value="Trypsin-like serine proteases"/>
    <property type="match status" value="1"/>
</dbReference>
<dbReference type="PROSITE" id="PS50240">
    <property type="entry name" value="TRYPSIN_DOM"/>
    <property type="match status" value="1"/>
</dbReference>
<dbReference type="SUPFAM" id="SSF50494">
    <property type="entry name" value="Trypsin-like serine proteases"/>
    <property type="match status" value="1"/>
</dbReference>
<dbReference type="GO" id="GO:0006508">
    <property type="term" value="P:proteolysis"/>
    <property type="evidence" value="ECO:0007669"/>
    <property type="project" value="InterPro"/>
</dbReference>
<protein>
    <recommendedName>
        <fullName evidence="4">Peptidase S1 domain-containing protein</fullName>
    </recommendedName>
</protein>
<feature type="non-terminal residue" evidence="5">
    <location>
        <position position="1"/>
    </location>
</feature>
<reference evidence="5 6" key="1">
    <citation type="submission" date="2024-05" db="EMBL/GenBank/DDBJ databases">
        <authorList>
            <person name="Wallberg A."/>
        </authorList>
    </citation>
    <scope>NUCLEOTIDE SEQUENCE [LARGE SCALE GENOMIC DNA]</scope>
</reference>
<gene>
    <name evidence="5" type="ORF">MNOR_LOCUS2366</name>
</gene>
<feature type="signal peptide" evidence="3">
    <location>
        <begin position="1"/>
        <end position="21"/>
    </location>
</feature>
<evidence type="ECO:0000259" key="4">
    <source>
        <dbReference type="PROSITE" id="PS50240"/>
    </source>
</evidence>
<evidence type="ECO:0000256" key="1">
    <source>
        <dbReference type="ARBA" id="ARBA00023157"/>
    </source>
</evidence>
<feature type="compositionally biased region" description="Acidic residues" evidence="2">
    <location>
        <begin position="211"/>
        <end position="221"/>
    </location>
</feature>
<dbReference type="InterPro" id="IPR001254">
    <property type="entry name" value="Trypsin_dom"/>
</dbReference>
<dbReference type="EMBL" id="CAXKWB010000714">
    <property type="protein sequence ID" value="CAL4062060.1"/>
    <property type="molecule type" value="Genomic_DNA"/>
</dbReference>
<dbReference type="CDD" id="cd00190">
    <property type="entry name" value="Tryp_SPc"/>
    <property type="match status" value="1"/>
</dbReference>
<dbReference type="PANTHER" id="PTHR24252">
    <property type="entry name" value="ACROSIN-RELATED"/>
    <property type="match status" value="1"/>
</dbReference>
<dbReference type="SMART" id="SM00020">
    <property type="entry name" value="Tryp_SPc"/>
    <property type="match status" value="1"/>
</dbReference>
<proteinExistence type="predicted"/>
<dbReference type="InterPro" id="IPR043504">
    <property type="entry name" value="Peptidase_S1_PA_chymotrypsin"/>
</dbReference>
<organism evidence="5 6">
    <name type="scientific">Meganyctiphanes norvegica</name>
    <name type="common">Northern krill</name>
    <name type="synonym">Thysanopoda norvegica</name>
    <dbReference type="NCBI Taxonomy" id="48144"/>
    <lineage>
        <taxon>Eukaryota</taxon>
        <taxon>Metazoa</taxon>
        <taxon>Ecdysozoa</taxon>
        <taxon>Arthropoda</taxon>
        <taxon>Crustacea</taxon>
        <taxon>Multicrustacea</taxon>
        <taxon>Malacostraca</taxon>
        <taxon>Eumalacostraca</taxon>
        <taxon>Eucarida</taxon>
        <taxon>Euphausiacea</taxon>
        <taxon>Euphausiidae</taxon>
        <taxon>Meganyctiphanes</taxon>
    </lineage>
</organism>
<keyword evidence="3" id="KW-0732">Signal</keyword>
<feature type="compositionally biased region" description="Low complexity" evidence="2">
    <location>
        <begin position="163"/>
        <end position="189"/>
    </location>
</feature>
<accession>A0AAV2PQF3</accession>
<feature type="region of interest" description="Disordered" evidence="2">
    <location>
        <begin position="163"/>
        <end position="293"/>
    </location>
</feature>
<feature type="compositionally biased region" description="Low complexity" evidence="2">
    <location>
        <begin position="268"/>
        <end position="279"/>
    </location>
</feature>
<dbReference type="GO" id="GO:0004252">
    <property type="term" value="F:serine-type endopeptidase activity"/>
    <property type="evidence" value="ECO:0007669"/>
    <property type="project" value="InterPro"/>
</dbReference>
<dbReference type="AlphaFoldDB" id="A0AAV2PQF3"/>
<evidence type="ECO:0000256" key="3">
    <source>
        <dbReference type="SAM" id="SignalP"/>
    </source>
</evidence>
<dbReference type="Proteomes" id="UP001497623">
    <property type="component" value="Unassembled WGS sequence"/>
</dbReference>
<evidence type="ECO:0000313" key="5">
    <source>
        <dbReference type="EMBL" id="CAL4062060.1"/>
    </source>
</evidence>
<dbReference type="InterPro" id="IPR009003">
    <property type="entry name" value="Peptidase_S1_PA"/>
</dbReference>
<feature type="domain" description="Peptidase S1" evidence="4">
    <location>
        <begin position="404"/>
        <end position="661"/>
    </location>
</feature>
<feature type="chain" id="PRO_5043528148" description="Peptidase S1 domain-containing protein" evidence="3">
    <location>
        <begin position="22"/>
        <end position="674"/>
    </location>
</feature>
<sequence>QSLKMWLWITLLSLVVGWASARSALIPGSKPTPLVDPGLFVIQGVTSCENGTGYCMLGHNCEVDVDFLPTDTNGHCDGLREAFTPRIHFDCCRFNPNGSELTTQPPTTTIASYTITDIFNLIDEQVLQDQASQDYEGELPEDFNPEDIIDIVGVIGLVTRPWTGTLPTRSTTTPIPPTSKATTTMKTTTVGIPPATPADTSSSEEKPSNEDVTDETIEPTEDYNKAPPTEPETELTTQHQPEKQTTPQVQETSLEPQTEQSVQMTESPQQITQLPQTTQAEQQKTQDQHLSDKPQLLLTTEETLLQTSPVTTNPIGSEGTSLVNLVFPGHTESSITNEINNHFNIDVFDIRDDSPFVEETIVQNEMSPDYFDYNDQLQLQAVNQDICGIKGYENPLGENSLSRIIGGVVATTVEWCWVAAIMEKRSSGDKYVCTGAIVESNLIITTGTCLRRLSSQNIGSYRVVLGDSNLLEDQPYGVQFHDIEEIVRHPDYFTSGGAHANDIGLIRIRTHATLGNNVCLICMAQQDAVFPTQTCTVAGYGIGKVPSNVLREVRKEAPKEGVLRQLSVPLMEKSECHDSLKNITGSEVLAMKDTFICAGGLHNYSACYSTLDGGSPLACKAGGRWFLAGLVSWSRDCSKPGVPNIYTRTSTFTDWVQSTYLNMLGFMNYQVRLL</sequence>
<feature type="compositionally biased region" description="Polar residues" evidence="2">
    <location>
        <begin position="243"/>
        <end position="267"/>
    </location>
</feature>
<dbReference type="PANTHER" id="PTHR24252:SF7">
    <property type="entry name" value="HYALIN"/>
    <property type="match status" value="1"/>
</dbReference>
<name>A0AAV2PQF3_MEGNR</name>
<dbReference type="Pfam" id="PF00089">
    <property type="entry name" value="Trypsin"/>
    <property type="match status" value="1"/>
</dbReference>
<evidence type="ECO:0000313" key="6">
    <source>
        <dbReference type="Proteomes" id="UP001497623"/>
    </source>
</evidence>
<keyword evidence="1" id="KW-1015">Disulfide bond</keyword>